<dbReference type="EMBL" id="CAJVQB010040571">
    <property type="protein sequence ID" value="CAG8828560.1"/>
    <property type="molecule type" value="Genomic_DNA"/>
</dbReference>
<organism evidence="1 2">
    <name type="scientific">Gigaspora margarita</name>
    <dbReference type="NCBI Taxonomy" id="4874"/>
    <lineage>
        <taxon>Eukaryota</taxon>
        <taxon>Fungi</taxon>
        <taxon>Fungi incertae sedis</taxon>
        <taxon>Mucoromycota</taxon>
        <taxon>Glomeromycotina</taxon>
        <taxon>Glomeromycetes</taxon>
        <taxon>Diversisporales</taxon>
        <taxon>Gigasporaceae</taxon>
        <taxon>Gigaspora</taxon>
    </lineage>
</organism>
<keyword evidence="2" id="KW-1185">Reference proteome</keyword>
<gene>
    <name evidence="1" type="ORF">GMARGA_LOCUS29733</name>
</gene>
<reference evidence="1 2" key="1">
    <citation type="submission" date="2021-06" db="EMBL/GenBank/DDBJ databases">
        <authorList>
            <person name="Kallberg Y."/>
            <person name="Tangrot J."/>
            <person name="Rosling A."/>
        </authorList>
    </citation>
    <scope>NUCLEOTIDE SEQUENCE [LARGE SCALE GENOMIC DNA]</scope>
    <source>
        <strain evidence="1 2">120-4 pot B 10/14</strain>
    </source>
</reference>
<accession>A0ABN7WDL9</accession>
<protein>
    <submittedName>
        <fullName evidence="1">42712_t:CDS:1</fullName>
    </submittedName>
</protein>
<sequence length="44" mass="5309">MDHNISLELDREIRLEQSQKSFDTDITPQFFLYNNYAPELSEFL</sequence>
<comment type="caution">
    <text evidence="1">The sequence shown here is derived from an EMBL/GenBank/DDBJ whole genome shotgun (WGS) entry which is preliminary data.</text>
</comment>
<name>A0ABN7WDL9_GIGMA</name>
<evidence type="ECO:0000313" key="1">
    <source>
        <dbReference type="EMBL" id="CAG8828560.1"/>
    </source>
</evidence>
<feature type="non-terminal residue" evidence="1">
    <location>
        <position position="44"/>
    </location>
</feature>
<evidence type="ECO:0000313" key="2">
    <source>
        <dbReference type="Proteomes" id="UP000789901"/>
    </source>
</evidence>
<dbReference type="Proteomes" id="UP000789901">
    <property type="component" value="Unassembled WGS sequence"/>
</dbReference>
<proteinExistence type="predicted"/>